<dbReference type="RefSeq" id="WP_223022332.1">
    <property type="nucleotide sequence ID" value="NZ_CP078143.1"/>
</dbReference>
<accession>A0ABW0TEW7</accession>
<dbReference type="Proteomes" id="UP001596107">
    <property type="component" value="Unassembled WGS sequence"/>
</dbReference>
<organism evidence="2 3">
    <name type="scientific">Nitratireductor kimnyeongensis</name>
    <dbReference type="NCBI Taxonomy" id="430679"/>
    <lineage>
        <taxon>Bacteria</taxon>
        <taxon>Pseudomonadati</taxon>
        <taxon>Pseudomonadota</taxon>
        <taxon>Alphaproteobacteria</taxon>
        <taxon>Hyphomicrobiales</taxon>
        <taxon>Phyllobacteriaceae</taxon>
        <taxon>Nitratireductor</taxon>
    </lineage>
</organism>
<proteinExistence type="predicted"/>
<evidence type="ECO:0000313" key="2">
    <source>
        <dbReference type="EMBL" id="MFC5587211.1"/>
    </source>
</evidence>
<feature type="domain" description="DUF4357" evidence="1">
    <location>
        <begin position="242"/>
        <end position="289"/>
    </location>
</feature>
<keyword evidence="3" id="KW-1185">Reference proteome</keyword>
<gene>
    <name evidence="2" type="ORF">ACFPOD_19000</name>
</gene>
<sequence length="313" mass="34723">MSVSQEFGRTIQLFLVDGSPNGLMVVSLHGWTGSLLVSRQSRFDRLLQRPEMEKTGVYILYGQDPDNPLKMRAYIGEADSLKDRLPSSARDRGFWETAVAITTSDDALTKGHVQYLEARLIEMAASAARATLENSKYPSPDKRRLPEADKANMEAFLANLKTVLPVVGIDFLKQATAQEVPQKAEPDGSGNSILPQASFEIRHRSGVQARAIEEEGEFIVLKGSQALRNTGYVQLSYKELKDDLILQGILKEIAEDRFEFATSFAFKSPSAAAAVVLDRNTNGRTTWKVEGRKLTYHDWQSLDHASSSKEAAE</sequence>
<protein>
    <submittedName>
        <fullName evidence="2">GIY-YIG nuclease family protein</fullName>
    </submittedName>
</protein>
<evidence type="ECO:0000313" key="3">
    <source>
        <dbReference type="Proteomes" id="UP001596107"/>
    </source>
</evidence>
<evidence type="ECO:0000259" key="1">
    <source>
        <dbReference type="Pfam" id="PF14267"/>
    </source>
</evidence>
<dbReference type="EMBL" id="JBHSNB010000006">
    <property type="protein sequence ID" value="MFC5587211.1"/>
    <property type="molecule type" value="Genomic_DNA"/>
</dbReference>
<reference evidence="3" key="1">
    <citation type="journal article" date="2019" name="Int. J. Syst. Evol. Microbiol.">
        <title>The Global Catalogue of Microorganisms (GCM) 10K type strain sequencing project: providing services to taxonomists for standard genome sequencing and annotation.</title>
        <authorList>
            <consortium name="The Broad Institute Genomics Platform"/>
            <consortium name="The Broad Institute Genome Sequencing Center for Infectious Disease"/>
            <person name="Wu L."/>
            <person name="Ma J."/>
        </authorList>
    </citation>
    <scope>NUCLEOTIDE SEQUENCE [LARGE SCALE GENOMIC DNA]</scope>
    <source>
        <strain evidence="3">JCM 3366</strain>
    </source>
</reference>
<dbReference type="CDD" id="cd10447">
    <property type="entry name" value="GIY-YIG_unchar_2"/>
    <property type="match status" value="1"/>
</dbReference>
<dbReference type="Pfam" id="PF14267">
    <property type="entry name" value="DUF4357"/>
    <property type="match status" value="1"/>
</dbReference>
<comment type="caution">
    <text evidence="2">The sequence shown here is derived from an EMBL/GenBank/DDBJ whole genome shotgun (WGS) entry which is preliminary data.</text>
</comment>
<dbReference type="InterPro" id="IPR025579">
    <property type="entry name" value="DUF4357"/>
</dbReference>
<name>A0ABW0TEW7_9HYPH</name>